<keyword evidence="7 10" id="KW-0675">Receptor</keyword>
<proteinExistence type="inferred from homology"/>
<feature type="transmembrane region" description="Helical" evidence="11">
    <location>
        <begin position="66"/>
        <end position="88"/>
    </location>
</feature>
<evidence type="ECO:0000256" key="6">
    <source>
        <dbReference type="ARBA" id="ARBA00023136"/>
    </source>
</evidence>
<keyword evidence="6 11" id="KW-0472">Membrane</keyword>
<dbReference type="PROSITE" id="PS00237">
    <property type="entry name" value="G_PROTEIN_RECEP_F1_1"/>
    <property type="match status" value="1"/>
</dbReference>
<evidence type="ECO:0000256" key="4">
    <source>
        <dbReference type="ARBA" id="ARBA00022989"/>
    </source>
</evidence>
<feature type="transmembrane region" description="Helical" evidence="11">
    <location>
        <begin position="108"/>
        <end position="133"/>
    </location>
</feature>
<dbReference type="InterPro" id="IPR017452">
    <property type="entry name" value="GPCR_Rhodpsn_7TM"/>
</dbReference>
<evidence type="ECO:0000256" key="5">
    <source>
        <dbReference type="ARBA" id="ARBA00023040"/>
    </source>
</evidence>
<feature type="domain" description="G-protein coupled receptors family 1 profile" evidence="12">
    <location>
        <begin position="46"/>
        <end position="276"/>
    </location>
</feature>
<dbReference type="Gene3D" id="1.20.1070.10">
    <property type="entry name" value="Rhodopsin 7-helix transmembrane proteins"/>
    <property type="match status" value="1"/>
</dbReference>
<comment type="similarity">
    <text evidence="9">Belongs to the G-protein coupled receptor 1 family. Mas subfamily.</text>
</comment>
<dbReference type="PROSITE" id="PS50262">
    <property type="entry name" value="G_PROTEIN_RECEP_F1_2"/>
    <property type="match status" value="1"/>
</dbReference>
<dbReference type="AlphaFoldDB" id="A0AA35K414"/>
<evidence type="ECO:0000256" key="9">
    <source>
        <dbReference type="ARBA" id="ARBA00061394"/>
    </source>
</evidence>
<evidence type="ECO:0000256" key="8">
    <source>
        <dbReference type="ARBA" id="ARBA00023224"/>
    </source>
</evidence>
<evidence type="ECO:0000313" key="13">
    <source>
        <dbReference type="EMBL" id="CAI5770369.1"/>
    </source>
</evidence>
<comment type="subcellular location">
    <subcellularLocation>
        <location evidence="1">Cell membrane</location>
        <topology evidence="1">Multi-pass membrane protein</topology>
    </subcellularLocation>
</comment>
<evidence type="ECO:0000256" key="2">
    <source>
        <dbReference type="ARBA" id="ARBA00022475"/>
    </source>
</evidence>
<dbReference type="GO" id="GO:0005886">
    <property type="term" value="C:plasma membrane"/>
    <property type="evidence" value="ECO:0007669"/>
    <property type="project" value="UniProtKB-SubCell"/>
</dbReference>
<dbReference type="PRINTS" id="PR02108">
    <property type="entry name" value="MRGPCRFAMILY"/>
</dbReference>
<keyword evidence="2" id="KW-1003">Cell membrane</keyword>
<evidence type="ECO:0000256" key="7">
    <source>
        <dbReference type="ARBA" id="ARBA00023170"/>
    </source>
</evidence>
<evidence type="ECO:0000313" key="14">
    <source>
        <dbReference type="Proteomes" id="UP001178461"/>
    </source>
</evidence>
<dbReference type="PANTHER" id="PTHR11334">
    <property type="entry name" value="MAS-RELATED G-PROTEIN COUPLED RECEPTOR"/>
    <property type="match status" value="1"/>
</dbReference>
<feature type="transmembrane region" description="Helical" evidence="11">
    <location>
        <begin position="189"/>
        <end position="211"/>
    </location>
</feature>
<protein>
    <submittedName>
        <fullName evidence="13">Proto-oncogene Mas-like</fullName>
    </submittedName>
</protein>
<organism evidence="13 14">
    <name type="scientific">Podarcis lilfordi</name>
    <name type="common">Lilford's wall lizard</name>
    <dbReference type="NCBI Taxonomy" id="74358"/>
    <lineage>
        <taxon>Eukaryota</taxon>
        <taxon>Metazoa</taxon>
        <taxon>Chordata</taxon>
        <taxon>Craniata</taxon>
        <taxon>Vertebrata</taxon>
        <taxon>Euteleostomi</taxon>
        <taxon>Lepidosauria</taxon>
        <taxon>Squamata</taxon>
        <taxon>Bifurcata</taxon>
        <taxon>Unidentata</taxon>
        <taxon>Episquamata</taxon>
        <taxon>Laterata</taxon>
        <taxon>Lacertibaenia</taxon>
        <taxon>Lacertidae</taxon>
        <taxon>Podarcis</taxon>
    </lineage>
</organism>
<accession>A0AA35K414</accession>
<keyword evidence="3 10" id="KW-0812">Transmembrane</keyword>
<feature type="transmembrane region" description="Helical" evidence="11">
    <location>
        <begin position="223"/>
        <end position="242"/>
    </location>
</feature>
<name>A0AA35K414_9SAUR</name>
<dbReference type="FunFam" id="1.20.1070.10:FF:000193">
    <property type="entry name" value="Mas-related G-protein coupled receptor member E"/>
    <property type="match status" value="1"/>
</dbReference>
<evidence type="ECO:0000256" key="11">
    <source>
        <dbReference type="SAM" id="Phobius"/>
    </source>
</evidence>
<dbReference type="EMBL" id="OX395128">
    <property type="protein sequence ID" value="CAI5770369.1"/>
    <property type="molecule type" value="Genomic_DNA"/>
</dbReference>
<keyword evidence="5 10" id="KW-0297">G-protein coupled receptor</keyword>
<feature type="transmembrane region" description="Helical" evidence="11">
    <location>
        <begin position="32"/>
        <end position="54"/>
    </location>
</feature>
<feature type="transmembrane region" description="Helical" evidence="11">
    <location>
        <begin position="145"/>
        <end position="169"/>
    </location>
</feature>
<dbReference type="SUPFAM" id="SSF81321">
    <property type="entry name" value="Family A G protein-coupled receptor-like"/>
    <property type="match status" value="1"/>
</dbReference>
<dbReference type="GO" id="GO:0004930">
    <property type="term" value="F:G protein-coupled receptor activity"/>
    <property type="evidence" value="ECO:0007669"/>
    <property type="project" value="UniProtKB-KW"/>
</dbReference>
<dbReference type="Proteomes" id="UP001178461">
    <property type="component" value="Chromosome 3"/>
</dbReference>
<keyword evidence="14" id="KW-1185">Reference proteome</keyword>
<dbReference type="InterPro" id="IPR026234">
    <property type="entry name" value="MRGPCRFAMILY"/>
</dbReference>
<dbReference type="InterPro" id="IPR000276">
    <property type="entry name" value="GPCR_Rhodpsn"/>
</dbReference>
<keyword evidence="8 10" id="KW-0807">Transducer</keyword>
<evidence type="ECO:0000259" key="12">
    <source>
        <dbReference type="PROSITE" id="PS50262"/>
    </source>
</evidence>
<evidence type="ECO:0000256" key="1">
    <source>
        <dbReference type="ARBA" id="ARBA00004651"/>
    </source>
</evidence>
<keyword evidence="4 11" id="KW-1133">Transmembrane helix</keyword>
<gene>
    <name evidence="13" type="ORF">PODLI_1B025086</name>
</gene>
<dbReference type="PRINTS" id="PR00237">
    <property type="entry name" value="GPCRRHODOPSN"/>
</dbReference>
<reference evidence="13" key="1">
    <citation type="submission" date="2022-12" db="EMBL/GenBank/DDBJ databases">
        <authorList>
            <person name="Alioto T."/>
            <person name="Alioto T."/>
            <person name="Gomez Garrido J."/>
        </authorList>
    </citation>
    <scope>NUCLEOTIDE SEQUENCE</scope>
</reference>
<evidence type="ECO:0000256" key="3">
    <source>
        <dbReference type="ARBA" id="ARBA00022692"/>
    </source>
</evidence>
<sequence>MAESYSLSFHTIGGVKNPAGQLDTGYAMQRTIMIITIPICALGLLGNGIVFWLLWNRIQKTNFTVYFLNMAVADLTVLSYYVTAFVLFLKSVPISIYHLHIVELVHSFGFNASTYLLTAIAAERYLMVFFPVWYQARRPKYLSEIMCTVLWGLSGLMSLVLYCACYLQFESTVNEKNASCEPSRMFRVIFNLLVCLPIMVFSTLILLIRMLRTEQTPPAKLDITIVATVLLFILFAASVRIIDIMARWVPTIHVPVLFLILHFLDSIDSSGNPFVYLFVGYTTKGEVGNKPIQTYLERAFLDEGTESAPMNTGKAVTWASNTR</sequence>
<evidence type="ECO:0000256" key="10">
    <source>
        <dbReference type="RuleBase" id="RU000688"/>
    </source>
</evidence>
<dbReference type="PANTHER" id="PTHR11334:SF29">
    <property type="entry name" value="MAS-RELATED G-PROTEIN COUPLED RECEPTOR MEMBER X2"/>
    <property type="match status" value="1"/>
</dbReference>
<dbReference type="Pfam" id="PF00001">
    <property type="entry name" value="7tm_1"/>
    <property type="match status" value="1"/>
</dbReference>